<sequence length="193" mass="22338">MQSSKVMQYLFDWELRSTIFQLILKAFSRINGCSVFFFSWNENGEGVEEGDTDLKQSDYKKKTQENTNNCEETKKSTRYFNGFDIRFFDLLFGDCNGKNSILHSSFDLIHFYILRKPKPPHELPAAPLHPVPRVVLIFLLNVPLSADVEDSIIFDLHFHLFLLQPRNIGPEHVRLRSLLPVDSGIDNSGVFLR</sequence>
<organism evidence="1 2">
    <name type="scientific">Cannabis sativa</name>
    <name type="common">Hemp</name>
    <name type="synonym">Marijuana</name>
    <dbReference type="NCBI Taxonomy" id="3483"/>
    <lineage>
        <taxon>Eukaryota</taxon>
        <taxon>Viridiplantae</taxon>
        <taxon>Streptophyta</taxon>
        <taxon>Embryophyta</taxon>
        <taxon>Tracheophyta</taxon>
        <taxon>Spermatophyta</taxon>
        <taxon>Magnoliopsida</taxon>
        <taxon>eudicotyledons</taxon>
        <taxon>Gunneridae</taxon>
        <taxon>Pentapetalae</taxon>
        <taxon>rosids</taxon>
        <taxon>fabids</taxon>
        <taxon>Rosales</taxon>
        <taxon>Cannabaceae</taxon>
        <taxon>Cannabis</taxon>
    </lineage>
</organism>
<evidence type="ECO:0000313" key="2">
    <source>
        <dbReference type="Proteomes" id="UP000525078"/>
    </source>
</evidence>
<name>A0A7J6GYX1_CANSA</name>
<proteinExistence type="predicted"/>
<dbReference type="AlphaFoldDB" id="A0A7J6GYX1"/>
<dbReference type="EMBL" id="JAATIP010000037">
    <property type="protein sequence ID" value="KAF4387961.1"/>
    <property type="molecule type" value="Genomic_DNA"/>
</dbReference>
<evidence type="ECO:0000313" key="1">
    <source>
        <dbReference type="EMBL" id="KAF4387961.1"/>
    </source>
</evidence>
<gene>
    <name evidence="1" type="ORF">F8388_005578</name>
</gene>
<accession>A0A7J6GYX1</accession>
<reference evidence="1 2" key="1">
    <citation type="journal article" date="2020" name="bioRxiv">
        <title>Sequence and annotation of 42 cannabis genomes reveals extensive copy number variation in cannabinoid synthesis and pathogen resistance genes.</title>
        <authorList>
            <person name="Mckernan K.J."/>
            <person name="Helbert Y."/>
            <person name="Kane L.T."/>
            <person name="Ebling H."/>
            <person name="Zhang L."/>
            <person name="Liu B."/>
            <person name="Eaton Z."/>
            <person name="Mclaughlin S."/>
            <person name="Kingan S."/>
            <person name="Baybayan P."/>
            <person name="Concepcion G."/>
            <person name="Jordan M."/>
            <person name="Riva A."/>
            <person name="Barbazuk W."/>
            <person name="Harkins T."/>
        </authorList>
    </citation>
    <scope>NUCLEOTIDE SEQUENCE [LARGE SCALE GENOMIC DNA]</scope>
    <source>
        <strain evidence="2">cv. Jamaican Lion 4</strain>
        <tissue evidence="1">Leaf</tissue>
    </source>
</reference>
<protein>
    <submittedName>
        <fullName evidence="1">Uncharacterized protein</fullName>
    </submittedName>
</protein>
<dbReference type="Proteomes" id="UP000525078">
    <property type="component" value="Unassembled WGS sequence"/>
</dbReference>
<comment type="caution">
    <text evidence="1">The sequence shown here is derived from an EMBL/GenBank/DDBJ whole genome shotgun (WGS) entry which is preliminary data.</text>
</comment>